<name>A0A085W6F6_9BACT</name>
<feature type="coiled-coil region" evidence="1">
    <location>
        <begin position="60"/>
        <end position="87"/>
    </location>
</feature>
<dbReference type="PRINTS" id="PR00598">
    <property type="entry name" value="HTHMARR"/>
</dbReference>
<dbReference type="Pfam" id="PF01047">
    <property type="entry name" value="MarR"/>
    <property type="match status" value="1"/>
</dbReference>
<keyword evidence="1" id="KW-0175">Coiled coil</keyword>
<accession>A0A085W6F6</accession>
<feature type="domain" description="HTH marR-type" evidence="2">
    <location>
        <begin position="1"/>
        <end position="102"/>
    </location>
</feature>
<dbReference type="PANTHER" id="PTHR33164:SF104">
    <property type="entry name" value="TRANSCRIPTIONAL REGULATORY PROTEIN"/>
    <property type="match status" value="1"/>
</dbReference>
<keyword evidence="4" id="KW-1185">Reference proteome</keyword>
<dbReference type="InterPro" id="IPR000835">
    <property type="entry name" value="HTH_MarR-typ"/>
</dbReference>
<organism evidence="3 4">
    <name type="scientific">Hyalangium minutum</name>
    <dbReference type="NCBI Taxonomy" id="394096"/>
    <lineage>
        <taxon>Bacteria</taxon>
        <taxon>Pseudomonadati</taxon>
        <taxon>Myxococcota</taxon>
        <taxon>Myxococcia</taxon>
        <taxon>Myxococcales</taxon>
        <taxon>Cystobacterineae</taxon>
        <taxon>Archangiaceae</taxon>
        <taxon>Hyalangium</taxon>
    </lineage>
</organism>
<dbReference type="EMBL" id="JMCB01000018">
    <property type="protein sequence ID" value="KFE63269.1"/>
    <property type="molecule type" value="Genomic_DNA"/>
</dbReference>
<evidence type="ECO:0000259" key="2">
    <source>
        <dbReference type="PROSITE" id="PS50995"/>
    </source>
</evidence>
<dbReference type="GO" id="GO:0003700">
    <property type="term" value="F:DNA-binding transcription factor activity"/>
    <property type="evidence" value="ECO:0007669"/>
    <property type="project" value="InterPro"/>
</dbReference>
<dbReference type="Gene3D" id="1.10.10.10">
    <property type="entry name" value="Winged helix-like DNA-binding domain superfamily/Winged helix DNA-binding domain"/>
    <property type="match status" value="1"/>
</dbReference>
<dbReference type="PANTHER" id="PTHR33164">
    <property type="entry name" value="TRANSCRIPTIONAL REGULATOR, MARR FAMILY"/>
    <property type="match status" value="1"/>
</dbReference>
<evidence type="ECO:0000313" key="4">
    <source>
        <dbReference type="Proteomes" id="UP000028725"/>
    </source>
</evidence>
<sequence>MQMLALKAIERGEVRGQAALAERLLVDPPAVSRLVDRLVEDGLMKRAPGEDRRCVRLEVTEAGRKEVAAYLSELERLESEVRKHLTAQEVKTLRHLLEKLQTGLQEIDASSSEEEEVKERRT</sequence>
<protein>
    <submittedName>
        <fullName evidence="3">Transcriptional regulator, MarR family protein</fullName>
    </submittedName>
</protein>
<dbReference type="RefSeq" id="WP_240487027.1">
    <property type="nucleotide sequence ID" value="NZ_JMCB01000018.1"/>
</dbReference>
<dbReference type="InterPro" id="IPR036388">
    <property type="entry name" value="WH-like_DNA-bd_sf"/>
</dbReference>
<dbReference type="AlphaFoldDB" id="A0A085W6F6"/>
<dbReference type="STRING" id="394096.DB31_2862"/>
<gene>
    <name evidence="3" type="ORF">DB31_2862</name>
</gene>
<reference evidence="3 4" key="1">
    <citation type="submission" date="2014-04" db="EMBL/GenBank/DDBJ databases">
        <title>Genome assembly of Hyalangium minutum DSM 14724.</title>
        <authorList>
            <person name="Sharma G."/>
            <person name="Subramanian S."/>
        </authorList>
    </citation>
    <scope>NUCLEOTIDE SEQUENCE [LARGE SCALE GENOMIC DNA]</scope>
    <source>
        <strain evidence="3 4">DSM 14724</strain>
    </source>
</reference>
<dbReference type="SUPFAM" id="SSF46785">
    <property type="entry name" value="Winged helix' DNA-binding domain"/>
    <property type="match status" value="1"/>
</dbReference>
<dbReference type="GO" id="GO:0006950">
    <property type="term" value="P:response to stress"/>
    <property type="evidence" value="ECO:0007669"/>
    <property type="project" value="TreeGrafter"/>
</dbReference>
<comment type="caution">
    <text evidence="3">The sequence shown here is derived from an EMBL/GenBank/DDBJ whole genome shotgun (WGS) entry which is preliminary data.</text>
</comment>
<evidence type="ECO:0000256" key="1">
    <source>
        <dbReference type="SAM" id="Coils"/>
    </source>
</evidence>
<dbReference type="SMART" id="SM00347">
    <property type="entry name" value="HTH_MARR"/>
    <property type="match status" value="1"/>
</dbReference>
<proteinExistence type="predicted"/>
<dbReference type="InterPro" id="IPR039422">
    <property type="entry name" value="MarR/SlyA-like"/>
</dbReference>
<dbReference type="InterPro" id="IPR036390">
    <property type="entry name" value="WH_DNA-bd_sf"/>
</dbReference>
<evidence type="ECO:0000313" key="3">
    <source>
        <dbReference type="EMBL" id="KFE63269.1"/>
    </source>
</evidence>
<dbReference type="PROSITE" id="PS50995">
    <property type="entry name" value="HTH_MARR_2"/>
    <property type="match status" value="1"/>
</dbReference>
<dbReference type="Proteomes" id="UP000028725">
    <property type="component" value="Unassembled WGS sequence"/>
</dbReference>